<feature type="region of interest" description="Disordered" evidence="1">
    <location>
        <begin position="237"/>
        <end position="260"/>
    </location>
</feature>
<protein>
    <recommendedName>
        <fullName evidence="2">Dit-like phage tail protein N-terminal domain-containing protein</fullName>
    </recommendedName>
</protein>
<dbReference type="RefSeq" id="WP_394819437.1">
    <property type="nucleotide sequence ID" value="NZ_JAWJZY010000002.1"/>
</dbReference>
<dbReference type="EMBL" id="JAWJZY010000002">
    <property type="protein sequence ID" value="MEE8658518.1"/>
    <property type="molecule type" value="Genomic_DNA"/>
</dbReference>
<name>A0ABU7U1B8_9PROT</name>
<accession>A0ABU7U1B8</accession>
<dbReference type="Pfam" id="PF21821">
    <property type="entry name" value="Dit_like"/>
    <property type="match status" value="1"/>
</dbReference>
<evidence type="ECO:0000259" key="2">
    <source>
        <dbReference type="Pfam" id="PF21821"/>
    </source>
</evidence>
<feature type="domain" description="Dit-like phage tail protein N-terminal" evidence="2">
    <location>
        <begin position="102"/>
        <end position="237"/>
    </location>
</feature>
<comment type="caution">
    <text evidence="3">The sequence shown here is derived from an EMBL/GenBank/DDBJ whole genome shotgun (WGS) entry which is preliminary data.</text>
</comment>
<dbReference type="InterPro" id="IPR048494">
    <property type="entry name" value="Dit-like_N"/>
</dbReference>
<evidence type="ECO:0000313" key="4">
    <source>
        <dbReference type="Proteomes" id="UP001312908"/>
    </source>
</evidence>
<organism evidence="3 4">
    <name type="scientific">Sorlinia euscelidii</name>
    <dbReference type="NCBI Taxonomy" id="3081148"/>
    <lineage>
        <taxon>Bacteria</taxon>
        <taxon>Pseudomonadati</taxon>
        <taxon>Pseudomonadota</taxon>
        <taxon>Alphaproteobacteria</taxon>
        <taxon>Acetobacterales</taxon>
        <taxon>Acetobacteraceae</taxon>
        <taxon>Sorlinia</taxon>
    </lineage>
</organism>
<evidence type="ECO:0000313" key="3">
    <source>
        <dbReference type="EMBL" id="MEE8658518.1"/>
    </source>
</evidence>
<dbReference type="Proteomes" id="UP001312908">
    <property type="component" value="Unassembled WGS sequence"/>
</dbReference>
<sequence length="260" mass="28100">MPFPVIPLPLAFTLPDIAGVPDVLGRVVPPQITAVISTSLASVYDAWLLQDEKKKWGFFEVISETIPPAYAKGELSGTIPLGDVLKPTVVNSTNPVLTSASVHSIELQESYAISTAPQEDGAFTSYNKVKLPTTGAVRLICDGFQTGASLLVEALGQSRAIWDANVKPKAIKETFLNTLADMASNTKLYQLVTPEKTWDRVNIIGYHISRSVEQPHTMLFVDVRFVEVRSANVETRKATKKPNGAAKVDNGVTTPIPVAS</sequence>
<keyword evidence="4" id="KW-1185">Reference proteome</keyword>
<proteinExistence type="predicted"/>
<gene>
    <name evidence="3" type="ORF">DOFOFD_05790</name>
</gene>
<evidence type="ECO:0000256" key="1">
    <source>
        <dbReference type="SAM" id="MobiDB-lite"/>
    </source>
</evidence>
<reference evidence="3 4" key="1">
    <citation type="submission" date="2023-10" db="EMBL/GenBank/DDBJ databases">
        <title>Sorlinia euscelidii gen. nov., sp. nov., an acetic acid bacteria isolated from the gut of Euscelidius variegatus emitter.</title>
        <authorList>
            <person name="Michoud G."/>
            <person name="Marasco R."/>
            <person name="Seferji K."/>
            <person name="Gonella E."/>
            <person name="Garuglieri E."/>
            <person name="Alma A."/>
            <person name="Mapelli F."/>
            <person name="Borin S."/>
            <person name="Daffonchio D."/>
            <person name="Crotti E."/>
        </authorList>
    </citation>
    <scope>NUCLEOTIDE SEQUENCE [LARGE SCALE GENOMIC DNA]</scope>
    <source>
        <strain evidence="3 4">EV16P</strain>
    </source>
</reference>